<dbReference type="GO" id="GO:0000160">
    <property type="term" value="P:phosphorelay signal transduction system"/>
    <property type="evidence" value="ECO:0007669"/>
    <property type="project" value="UniProtKB-KW"/>
</dbReference>
<dbReference type="EMBL" id="MLQR01000003">
    <property type="protein sequence ID" value="OIJ16807.1"/>
    <property type="molecule type" value="Genomic_DNA"/>
</dbReference>
<dbReference type="InterPro" id="IPR036890">
    <property type="entry name" value="HATPase_C_sf"/>
</dbReference>
<name>A0A1S2LYM1_9BACI</name>
<organism evidence="8 9">
    <name type="scientific">Anaerobacillus alkalilacustris</name>
    <dbReference type="NCBI Taxonomy" id="393763"/>
    <lineage>
        <taxon>Bacteria</taxon>
        <taxon>Bacillati</taxon>
        <taxon>Bacillota</taxon>
        <taxon>Bacilli</taxon>
        <taxon>Bacillales</taxon>
        <taxon>Bacillaceae</taxon>
        <taxon>Anaerobacillus</taxon>
    </lineage>
</organism>
<evidence type="ECO:0000256" key="5">
    <source>
        <dbReference type="ARBA" id="ARBA00022840"/>
    </source>
</evidence>
<evidence type="ECO:0000256" key="1">
    <source>
        <dbReference type="ARBA" id="ARBA00022553"/>
    </source>
</evidence>
<dbReference type="Pfam" id="PF02518">
    <property type="entry name" value="HATPase_c"/>
    <property type="match status" value="1"/>
</dbReference>
<dbReference type="InterPro" id="IPR005467">
    <property type="entry name" value="His_kinase_dom"/>
</dbReference>
<accession>A0A1S2LYM1</accession>
<keyword evidence="9" id="KW-1185">Reference proteome</keyword>
<dbReference type="OrthoDB" id="9815750at2"/>
<dbReference type="GO" id="GO:0016301">
    <property type="term" value="F:kinase activity"/>
    <property type="evidence" value="ECO:0007669"/>
    <property type="project" value="UniProtKB-KW"/>
</dbReference>
<keyword evidence="5" id="KW-0067">ATP-binding</keyword>
<dbReference type="SUPFAM" id="SSF55874">
    <property type="entry name" value="ATPase domain of HSP90 chaperone/DNA topoisomerase II/histidine kinase"/>
    <property type="match status" value="1"/>
</dbReference>
<keyword evidence="4" id="KW-0418">Kinase</keyword>
<keyword evidence="3" id="KW-0547">Nucleotide-binding</keyword>
<dbReference type="Proteomes" id="UP000179524">
    <property type="component" value="Unassembled WGS sequence"/>
</dbReference>
<dbReference type="PANTHER" id="PTHR43065">
    <property type="entry name" value="SENSOR HISTIDINE KINASE"/>
    <property type="match status" value="1"/>
</dbReference>
<evidence type="ECO:0000256" key="2">
    <source>
        <dbReference type="ARBA" id="ARBA00022679"/>
    </source>
</evidence>
<reference evidence="8 9" key="1">
    <citation type="submission" date="2016-10" db="EMBL/GenBank/DDBJ databases">
        <title>Draft genome sequences of four alkaliphilic bacteria belonging to the Anaerobacillus genus.</title>
        <authorList>
            <person name="Bassil N.M."/>
            <person name="Lloyd J.R."/>
        </authorList>
    </citation>
    <scope>NUCLEOTIDE SEQUENCE [LARGE SCALE GENOMIC DNA]</scope>
    <source>
        <strain evidence="8 9">DSM 18345</strain>
    </source>
</reference>
<dbReference type="Gene3D" id="3.30.565.10">
    <property type="entry name" value="Histidine kinase-like ATPase, C-terminal domain"/>
    <property type="match status" value="1"/>
</dbReference>
<keyword evidence="2" id="KW-0808">Transferase</keyword>
<evidence type="ECO:0000313" key="8">
    <source>
        <dbReference type="EMBL" id="OIJ16807.1"/>
    </source>
</evidence>
<keyword evidence="6" id="KW-0902">Two-component regulatory system</keyword>
<dbReference type="PROSITE" id="PS50109">
    <property type="entry name" value="HIS_KIN"/>
    <property type="match status" value="1"/>
</dbReference>
<dbReference type="GO" id="GO:0005524">
    <property type="term" value="F:ATP binding"/>
    <property type="evidence" value="ECO:0007669"/>
    <property type="project" value="UniProtKB-KW"/>
</dbReference>
<dbReference type="InterPro" id="IPR003594">
    <property type="entry name" value="HATPase_dom"/>
</dbReference>
<feature type="domain" description="Histidine kinase" evidence="7">
    <location>
        <begin position="1"/>
        <end position="91"/>
    </location>
</feature>
<comment type="caution">
    <text evidence="8">The sequence shown here is derived from an EMBL/GenBank/DDBJ whole genome shotgun (WGS) entry which is preliminary data.</text>
</comment>
<evidence type="ECO:0000256" key="6">
    <source>
        <dbReference type="ARBA" id="ARBA00023012"/>
    </source>
</evidence>
<dbReference type="AlphaFoldDB" id="A0A1S2LYM1"/>
<evidence type="ECO:0000259" key="7">
    <source>
        <dbReference type="PROSITE" id="PS50109"/>
    </source>
</evidence>
<dbReference type="PANTHER" id="PTHR43065:SF10">
    <property type="entry name" value="PEROXIDE STRESS-ACTIVATED HISTIDINE KINASE MAK3"/>
    <property type="match status" value="1"/>
</dbReference>
<gene>
    <name evidence="8" type="ORF">BKP37_04555</name>
</gene>
<keyword evidence="1" id="KW-0597">Phosphoprotein</keyword>
<sequence length="96" mass="10792">MKCVKITIDKRGNEPFLVFGNKEKIQQVFVNIIKNAIEASCESGEIQITLFQEIDYHVITICDQGKGLTETEIERLGTPFYSTKEIGTGVGSFNYI</sequence>
<evidence type="ECO:0000313" key="9">
    <source>
        <dbReference type="Proteomes" id="UP000179524"/>
    </source>
</evidence>
<evidence type="ECO:0000256" key="4">
    <source>
        <dbReference type="ARBA" id="ARBA00022777"/>
    </source>
</evidence>
<dbReference type="RefSeq" id="WP_071308498.1">
    <property type="nucleotide sequence ID" value="NZ_MLQR01000003.1"/>
</dbReference>
<evidence type="ECO:0000256" key="3">
    <source>
        <dbReference type="ARBA" id="ARBA00022741"/>
    </source>
</evidence>
<proteinExistence type="predicted"/>
<protein>
    <recommendedName>
        <fullName evidence="7">Histidine kinase domain-containing protein</fullName>
    </recommendedName>
</protein>